<dbReference type="Proteomes" id="UP000799444">
    <property type="component" value="Unassembled WGS sequence"/>
</dbReference>
<dbReference type="OrthoDB" id="347435at2759"/>
<dbReference type="Gene3D" id="3.40.50.300">
    <property type="entry name" value="P-loop containing nucleotide triphosphate hydrolases"/>
    <property type="match status" value="1"/>
</dbReference>
<dbReference type="GO" id="GO:0016301">
    <property type="term" value="F:kinase activity"/>
    <property type="evidence" value="ECO:0007669"/>
    <property type="project" value="UniProtKB-KW"/>
</dbReference>
<keyword evidence="4" id="KW-0808">Transferase</keyword>
<evidence type="ECO:0000256" key="4">
    <source>
        <dbReference type="ARBA" id="ARBA00022679"/>
    </source>
</evidence>
<dbReference type="AlphaFoldDB" id="A0A9P4UW43"/>
<proteinExistence type="inferred from homology"/>
<dbReference type="GO" id="GO:0016787">
    <property type="term" value="F:hydrolase activity"/>
    <property type="evidence" value="ECO:0007669"/>
    <property type="project" value="UniProtKB-KW"/>
</dbReference>
<dbReference type="EMBL" id="ML996263">
    <property type="protein sequence ID" value="KAF2728894.1"/>
    <property type="molecule type" value="Genomic_DNA"/>
</dbReference>
<evidence type="ECO:0000256" key="8">
    <source>
        <dbReference type="ARBA" id="ARBA00023242"/>
    </source>
</evidence>
<keyword evidence="12" id="KW-1185">Reference proteome</keyword>
<dbReference type="GO" id="GO:0005634">
    <property type="term" value="C:nucleus"/>
    <property type="evidence" value="ECO:0007669"/>
    <property type="project" value="UniProtKB-SubCell"/>
</dbReference>
<dbReference type="SUPFAM" id="SSF52540">
    <property type="entry name" value="P-loop containing nucleoside triphosphate hydrolases"/>
    <property type="match status" value="1"/>
</dbReference>
<dbReference type="PANTHER" id="PTHR10285">
    <property type="entry name" value="URIDINE KINASE"/>
    <property type="match status" value="1"/>
</dbReference>
<gene>
    <name evidence="11" type="ORF">EJ04DRAFT_85946</name>
</gene>
<comment type="similarity">
    <text evidence="9">Belongs to the GLYK kinase family.</text>
</comment>
<keyword evidence="8" id="KW-0539">Nucleus</keyword>
<protein>
    <submittedName>
        <fullName evidence="11">P-loop containing nucleoside triphosphate hydrolase protein</fullName>
    </submittedName>
</protein>
<evidence type="ECO:0000256" key="3">
    <source>
        <dbReference type="ARBA" id="ARBA00022490"/>
    </source>
</evidence>
<keyword evidence="5" id="KW-0547">Nucleotide-binding</keyword>
<dbReference type="FunFam" id="3.40.50.300:FF:001691">
    <property type="entry name" value="Probable ATP-dependent kinase TDA10"/>
    <property type="match status" value="1"/>
</dbReference>
<dbReference type="InterPro" id="IPR027417">
    <property type="entry name" value="P-loop_NTPase"/>
</dbReference>
<comment type="subcellular location">
    <subcellularLocation>
        <location evidence="2">Cytoplasm</location>
    </subcellularLocation>
    <subcellularLocation>
        <location evidence="1">Nucleus</location>
    </subcellularLocation>
</comment>
<organism evidence="11 12">
    <name type="scientific">Polyplosphaeria fusca</name>
    <dbReference type="NCBI Taxonomy" id="682080"/>
    <lineage>
        <taxon>Eukaryota</taxon>
        <taxon>Fungi</taxon>
        <taxon>Dikarya</taxon>
        <taxon>Ascomycota</taxon>
        <taxon>Pezizomycotina</taxon>
        <taxon>Dothideomycetes</taxon>
        <taxon>Pleosporomycetidae</taxon>
        <taxon>Pleosporales</taxon>
        <taxon>Tetraplosphaeriaceae</taxon>
        <taxon>Polyplosphaeria</taxon>
    </lineage>
</organism>
<name>A0A9P4UW43_9PLEO</name>
<feature type="region of interest" description="Disordered" evidence="10">
    <location>
        <begin position="175"/>
        <end position="195"/>
    </location>
</feature>
<dbReference type="GO" id="GO:0005524">
    <property type="term" value="F:ATP binding"/>
    <property type="evidence" value="ECO:0007669"/>
    <property type="project" value="UniProtKB-KW"/>
</dbReference>
<evidence type="ECO:0000256" key="10">
    <source>
        <dbReference type="SAM" id="MobiDB-lite"/>
    </source>
</evidence>
<evidence type="ECO:0000256" key="7">
    <source>
        <dbReference type="ARBA" id="ARBA00022840"/>
    </source>
</evidence>
<dbReference type="GO" id="GO:0005737">
    <property type="term" value="C:cytoplasm"/>
    <property type="evidence" value="ECO:0007669"/>
    <property type="project" value="UniProtKB-SubCell"/>
</dbReference>
<evidence type="ECO:0000256" key="9">
    <source>
        <dbReference type="ARBA" id="ARBA00061312"/>
    </source>
</evidence>
<evidence type="ECO:0000256" key="6">
    <source>
        <dbReference type="ARBA" id="ARBA00022777"/>
    </source>
</evidence>
<keyword evidence="7" id="KW-0067">ATP-binding</keyword>
<sequence length="309" mass="35476">MATDLDLNVRRVMDLLAPKIGLQMSQSERPVILGITGLQGSGKSTWASKVVDYLTFNDNHAFTVSLDDFYKTHDDLIAQRDRNPENRLYRTRGQPGTHDEQLAKDFFARLTSWEDDSELQIPSFDKSRFNGEGDRAPVSSWAIVRQKPHIVVFEGWCLGFRPLEQTKVESKYQFAQEPNMPNGTASTNETSSTNTLSDHKLAHLHELNQSLSRYNDTFMGPQHIDFLIHIDTNDLKNVYRWRLQQEHAMIEEKGTGMTDDQVVSFIRGYMPSYELYLDGLRDGFYPSNDQRQARVVLGGERQVEDIKLL</sequence>
<evidence type="ECO:0000313" key="11">
    <source>
        <dbReference type="EMBL" id="KAF2728894.1"/>
    </source>
</evidence>
<reference evidence="11" key="1">
    <citation type="journal article" date="2020" name="Stud. Mycol.">
        <title>101 Dothideomycetes genomes: a test case for predicting lifestyles and emergence of pathogens.</title>
        <authorList>
            <person name="Haridas S."/>
            <person name="Albert R."/>
            <person name="Binder M."/>
            <person name="Bloem J."/>
            <person name="Labutti K."/>
            <person name="Salamov A."/>
            <person name="Andreopoulos B."/>
            <person name="Baker S."/>
            <person name="Barry K."/>
            <person name="Bills G."/>
            <person name="Bluhm B."/>
            <person name="Cannon C."/>
            <person name="Castanera R."/>
            <person name="Culley D."/>
            <person name="Daum C."/>
            <person name="Ezra D."/>
            <person name="Gonzalez J."/>
            <person name="Henrissat B."/>
            <person name="Kuo A."/>
            <person name="Liang C."/>
            <person name="Lipzen A."/>
            <person name="Lutzoni F."/>
            <person name="Magnuson J."/>
            <person name="Mondo S."/>
            <person name="Nolan M."/>
            <person name="Ohm R."/>
            <person name="Pangilinan J."/>
            <person name="Park H.-J."/>
            <person name="Ramirez L."/>
            <person name="Alfaro M."/>
            <person name="Sun H."/>
            <person name="Tritt A."/>
            <person name="Yoshinaga Y."/>
            <person name="Zwiers L.-H."/>
            <person name="Turgeon B."/>
            <person name="Goodwin S."/>
            <person name="Spatafora J."/>
            <person name="Crous P."/>
            <person name="Grigoriev I."/>
        </authorList>
    </citation>
    <scope>NUCLEOTIDE SEQUENCE</scope>
    <source>
        <strain evidence="11">CBS 125425</strain>
    </source>
</reference>
<evidence type="ECO:0000256" key="5">
    <source>
        <dbReference type="ARBA" id="ARBA00022741"/>
    </source>
</evidence>
<evidence type="ECO:0000313" key="12">
    <source>
        <dbReference type="Proteomes" id="UP000799444"/>
    </source>
</evidence>
<accession>A0A9P4UW43</accession>
<evidence type="ECO:0000256" key="2">
    <source>
        <dbReference type="ARBA" id="ARBA00004496"/>
    </source>
</evidence>
<evidence type="ECO:0000256" key="1">
    <source>
        <dbReference type="ARBA" id="ARBA00004123"/>
    </source>
</evidence>
<feature type="compositionally biased region" description="Low complexity" evidence="10">
    <location>
        <begin position="182"/>
        <end position="195"/>
    </location>
</feature>
<keyword evidence="3" id="KW-0963">Cytoplasm</keyword>
<keyword evidence="6" id="KW-0418">Kinase</keyword>
<comment type="caution">
    <text evidence="11">The sequence shown here is derived from an EMBL/GenBank/DDBJ whole genome shotgun (WGS) entry which is preliminary data.</text>
</comment>
<keyword evidence="11" id="KW-0378">Hydrolase</keyword>